<feature type="domain" description="GtrA/DPMS transmembrane" evidence="6">
    <location>
        <begin position="35"/>
        <end position="159"/>
    </location>
</feature>
<keyword evidence="3 5" id="KW-1133">Transmembrane helix</keyword>
<keyword evidence="8" id="KW-1185">Reference proteome</keyword>
<evidence type="ECO:0000313" key="8">
    <source>
        <dbReference type="Proteomes" id="UP000183200"/>
    </source>
</evidence>
<proteinExistence type="predicted"/>
<evidence type="ECO:0000256" key="1">
    <source>
        <dbReference type="ARBA" id="ARBA00004141"/>
    </source>
</evidence>
<evidence type="ECO:0000313" key="7">
    <source>
        <dbReference type="EMBL" id="SDO39631.1"/>
    </source>
</evidence>
<evidence type="ECO:0000259" key="6">
    <source>
        <dbReference type="Pfam" id="PF04138"/>
    </source>
</evidence>
<organism evidence="7 8">
    <name type="scientific">Pedobacter steynii</name>
    <dbReference type="NCBI Taxonomy" id="430522"/>
    <lineage>
        <taxon>Bacteria</taxon>
        <taxon>Pseudomonadati</taxon>
        <taxon>Bacteroidota</taxon>
        <taxon>Sphingobacteriia</taxon>
        <taxon>Sphingobacteriales</taxon>
        <taxon>Sphingobacteriaceae</taxon>
        <taxon>Pedobacter</taxon>
    </lineage>
</organism>
<dbReference type="EMBL" id="FNGY01000014">
    <property type="protein sequence ID" value="SDO39631.1"/>
    <property type="molecule type" value="Genomic_DNA"/>
</dbReference>
<reference evidence="8" key="1">
    <citation type="submission" date="2016-10" db="EMBL/GenBank/DDBJ databases">
        <authorList>
            <person name="Varghese N."/>
            <person name="Submissions S."/>
        </authorList>
    </citation>
    <scope>NUCLEOTIDE SEQUENCE [LARGE SCALE GENOMIC DNA]</scope>
    <source>
        <strain evidence="8">DSM 19110</strain>
    </source>
</reference>
<feature type="transmembrane region" description="Helical" evidence="5">
    <location>
        <begin position="33"/>
        <end position="56"/>
    </location>
</feature>
<keyword evidence="4 5" id="KW-0472">Membrane</keyword>
<dbReference type="GO" id="GO:0016020">
    <property type="term" value="C:membrane"/>
    <property type="evidence" value="ECO:0007669"/>
    <property type="project" value="UniProtKB-SubCell"/>
</dbReference>
<accession>A0A1H0J8H2</accession>
<gene>
    <name evidence="7" type="ORF">SAMN05421820_114103</name>
</gene>
<sequence length="162" mass="19368">MMMSEPHPEYKLILQRMLDLFYPLFKSFISHRVYRYLAVGGVCFLINFCVFHFSYYLVCAHGNYRVLFLKPHNQSVLTSLCITLPIGFYLNRNFVFKDSMLEKNIQFFRYISSTIINAGLFAFLIDFLVTKVQWNVTLIYMFGVFVVQFFNYFIQRDISFNK</sequence>
<name>A0A1H0J8H2_9SPHI</name>
<dbReference type="OrthoDB" id="771485at2"/>
<dbReference type="Pfam" id="PF04138">
    <property type="entry name" value="GtrA_DPMS_TM"/>
    <property type="match status" value="1"/>
</dbReference>
<feature type="transmembrane region" description="Helical" evidence="5">
    <location>
        <begin position="134"/>
        <end position="154"/>
    </location>
</feature>
<evidence type="ECO:0000256" key="5">
    <source>
        <dbReference type="SAM" id="Phobius"/>
    </source>
</evidence>
<evidence type="ECO:0000256" key="3">
    <source>
        <dbReference type="ARBA" id="ARBA00022989"/>
    </source>
</evidence>
<evidence type="ECO:0000256" key="2">
    <source>
        <dbReference type="ARBA" id="ARBA00022692"/>
    </source>
</evidence>
<protein>
    <submittedName>
        <fullName evidence="7">GtrA-like protein</fullName>
    </submittedName>
</protein>
<feature type="transmembrane region" description="Helical" evidence="5">
    <location>
        <begin position="76"/>
        <end position="95"/>
    </location>
</feature>
<dbReference type="AlphaFoldDB" id="A0A1H0J8H2"/>
<dbReference type="GO" id="GO:0000271">
    <property type="term" value="P:polysaccharide biosynthetic process"/>
    <property type="evidence" value="ECO:0007669"/>
    <property type="project" value="InterPro"/>
</dbReference>
<dbReference type="Proteomes" id="UP000183200">
    <property type="component" value="Unassembled WGS sequence"/>
</dbReference>
<keyword evidence="2 5" id="KW-0812">Transmembrane</keyword>
<dbReference type="RefSeq" id="WP_074612505.1">
    <property type="nucleotide sequence ID" value="NZ_FNGY01000014.1"/>
</dbReference>
<feature type="transmembrane region" description="Helical" evidence="5">
    <location>
        <begin position="107"/>
        <end position="128"/>
    </location>
</feature>
<evidence type="ECO:0000256" key="4">
    <source>
        <dbReference type="ARBA" id="ARBA00023136"/>
    </source>
</evidence>
<comment type="subcellular location">
    <subcellularLocation>
        <location evidence="1">Membrane</location>
        <topology evidence="1">Multi-pass membrane protein</topology>
    </subcellularLocation>
</comment>
<dbReference type="InterPro" id="IPR007267">
    <property type="entry name" value="GtrA_DPMS_TM"/>
</dbReference>